<reference evidence="3" key="2">
    <citation type="submission" date="2021-08" db="EMBL/GenBank/DDBJ databases">
        <authorList>
            <person name="Eriksson T."/>
        </authorList>
    </citation>
    <scope>NUCLEOTIDE SEQUENCE</scope>
    <source>
        <strain evidence="3">Stoneville</strain>
        <tissue evidence="3">Whole head</tissue>
    </source>
</reference>
<feature type="transmembrane region" description="Helical" evidence="2">
    <location>
        <begin position="12"/>
        <end position="31"/>
    </location>
</feature>
<gene>
    <name evidence="3" type="ORF">GEV33_003612</name>
</gene>
<proteinExistence type="predicted"/>
<keyword evidence="4" id="KW-1185">Reference proteome</keyword>
<keyword evidence="2" id="KW-0472">Membrane</keyword>
<organism evidence="3 4">
    <name type="scientific">Tenebrio molitor</name>
    <name type="common">Yellow mealworm beetle</name>
    <dbReference type="NCBI Taxonomy" id="7067"/>
    <lineage>
        <taxon>Eukaryota</taxon>
        <taxon>Metazoa</taxon>
        <taxon>Ecdysozoa</taxon>
        <taxon>Arthropoda</taxon>
        <taxon>Hexapoda</taxon>
        <taxon>Insecta</taxon>
        <taxon>Pterygota</taxon>
        <taxon>Neoptera</taxon>
        <taxon>Endopterygota</taxon>
        <taxon>Coleoptera</taxon>
        <taxon>Polyphaga</taxon>
        <taxon>Cucujiformia</taxon>
        <taxon>Tenebrionidae</taxon>
        <taxon>Tenebrio</taxon>
    </lineage>
</organism>
<feature type="region of interest" description="Disordered" evidence="1">
    <location>
        <begin position="116"/>
        <end position="143"/>
    </location>
</feature>
<evidence type="ECO:0000313" key="3">
    <source>
        <dbReference type="EMBL" id="KAH0819179.1"/>
    </source>
</evidence>
<dbReference type="EMBL" id="JABDTM020015303">
    <property type="protein sequence ID" value="KAH0819179.1"/>
    <property type="molecule type" value="Genomic_DNA"/>
</dbReference>
<evidence type="ECO:0000256" key="2">
    <source>
        <dbReference type="SAM" id="Phobius"/>
    </source>
</evidence>
<name>A0A8J6HQW7_TENMO</name>
<evidence type="ECO:0000256" key="1">
    <source>
        <dbReference type="SAM" id="MobiDB-lite"/>
    </source>
</evidence>
<keyword evidence="2" id="KW-0812">Transmembrane</keyword>
<dbReference type="Proteomes" id="UP000719412">
    <property type="component" value="Unassembled WGS sequence"/>
</dbReference>
<keyword evidence="2" id="KW-1133">Transmembrane helix</keyword>
<dbReference type="AlphaFoldDB" id="A0A8J6HQW7"/>
<evidence type="ECO:0000313" key="4">
    <source>
        <dbReference type="Proteomes" id="UP000719412"/>
    </source>
</evidence>
<accession>A0A8J6HQW7</accession>
<protein>
    <submittedName>
        <fullName evidence="3">Uncharacterized protein</fullName>
    </submittedName>
</protein>
<sequence>MTTHAPVGSRCSFCRQLLSVFVWIVPIFGIFTKSPVPVRRVAWFSVSCWIAYLLEPQLCRNFRILGVTDFFWLFVAPKKDLTPIEDLLLRGPFVGPVPADPSSSLFFCPSFFHLHRSQQRPQRQQDRRAANPAGRRRTTQEAQVRSFPNIISRLQEQSLHFARVGYLLLSRPQQFFGREIMSLLSLYRLSVAYFVLEYNLIKLVNWDTCVSFRVSAPEYHRIRILPKHQCRRILAPFTLLSFGSG</sequence>
<comment type="caution">
    <text evidence="3">The sequence shown here is derived from an EMBL/GenBank/DDBJ whole genome shotgun (WGS) entry which is preliminary data.</text>
</comment>
<reference evidence="3" key="1">
    <citation type="journal article" date="2020" name="J Insects Food Feed">
        <title>The yellow mealworm (Tenebrio molitor) genome: a resource for the emerging insects as food and feed industry.</title>
        <authorList>
            <person name="Eriksson T."/>
            <person name="Andere A."/>
            <person name="Kelstrup H."/>
            <person name="Emery V."/>
            <person name="Picard C."/>
        </authorList>
    </citation>
    <scope>NUCLEOTIDE SEQUENCE</scope>
    <source>
        <strain evidence="3">Stoneville</strain>
        <tissue evidence="3">Whole head</tissue>
    </source>
</reference>